<evidence type="ECO:0000256" key="1">
    <source>
        <dbReference type="SAM" id="MobiDB-lite"/>
    </source>
</evidence>
<feature type="region of interest" description="Disordered" evidence="1">
    <location>
        <begin position="1"/>
        <end position="30"/>
    </location>
</feature>
<organism evidence="2 3">
    <name type="scientific">Cirrhinus mrigala</name>
    <name type="common">Mrigala</name>
    <dbReference type="NCBI Taxonomy" id="683832"/>
    <lineage>
        <taxon>Eukaryota</taxon>
        <taxon>Metazoa</taxon>
        <taxon>Chordata</taxon>
        <taxon>Craniata</taxon>
        <taxon>Vertebrata</taxon>
        <taxon>Euteleostomi</taxon>
        <taxon>Actinopterygii</taxon>
        <taxon>Neopterygii</taxon>
        <taxon>Teleostei</taxon>
        <taxon>Ostariophysi</taxon>
        <taxon>Cypriniformes</taxon>
        <taxon>Cyprinidae</taxon>
        <taxon>Labeoninae</taxon>
        <taxon>Labeonini</taxon>
        <taxon>Cirrhinus</taxon>
    </lineage>
</organism>
<dbReference type="AlphaFoldDB" id="A0ABD0S0N3"/>
<evidence type="ECO:0000313" key="2">
    <source>
        <dbReference type="EMBL" id="KAL0203592.1"/>
    </source>
</evidence>
<dbReference type="Proteomes" id="UP001529510">
    <property type="component" value="Unassembled WGS sequence"/>
</dbReference>
<feature type="compositionally biased region" description="Low complexity" evidence="1">
    <location>
        <begin position="16"/>
        <end position="30"/>
    </location>
</feature>
<protein>
    <submittedName>
        <fullName evidence="2">Uncharacterized protein</fullName>
    </submittedName>
</protein>
<keyword evidence="3" id="KW-1185">Reference proteome</keyword>
<accession>A0ABD0S0N3</accession>
<proteinExistence type="predicted"/>
<name>A0ABD0S0N3_CIRMR</name>
<feature type="non-terminal residue" evidence="2">
    <location>
        <position position="1"/>
    </location>
</feature>
<evidence type="ECO:0000313" key="3">
    <source>
        <dbReference type="Proteomes" id="UP001529510"/>
    </source>
</evidence>
<feature type="non-terminal residue" evidence="2">
    <location>
        <position position="172"/>
    </location>
</feature>
<sequence length="172" mass="17629">PPSVLWDQPPVPDSTSANPAAPPWLLAPSSPSWPVTPPAPPWSVVDHLPPRDSTSGCTPSLCPSGSVMLLLPSGSTAAFCIPALRHSCLRILCVTLARRVSTSGSTNTCSAAVGRPPGVVIPSSTMIPPSIGFTVGHLHGCSLGPTWLLLLQVPSVSVVALPSVISTLDSVH</sequence>
<dbReference type="EMBL" id="JAMKFB020000001">
    <property type="protein sequence ID" value="KAL0203592.1"/>
    <property type="molecule type" value="Genomic_DNA"/>
</dbReference>
<comment type="caution">
    <text evidence="2">The sequence shown here is derived from an EMBL/GenBank/DDBJ whole genome shotgun (WGS) entry which is preliminary data.</text>
</comment>
<gene>
    <name evidence="2" type="ORF">M9458_001610</name>
</gene>
<reference evidence="2 3" key="1">
    <citation type="submission" date="2024-05" db="EMBL/GenBank/DDBJ databases">
        <title>Genome sequencing and assembly of Indian major carp, Cirrhinus mrigala (Hamilton, 1822).</title>
        <authorList>
            <person name="Mohindra V."/>
            <person name="Chowdhury L.M."/>
            <person name="Lal K."/>
            <person name="Jena J.K."/>
        </authorList>
    </citation>
    <scope>NUCLEOTIDE SEQUENCE [LARGE SCALE GENOMIC DNA]</scope>
    <source>
        <strain evidence="2">CM1030</strain>
        <tissue evidence="2">Blood</tissue>
    </source>
</reference>